<feature type="compositionally biased region" description="Low complexity" evidence="14">
    <location>
        <begin position="158"/>
        <end position="171"/>
    </location>
</feature>
<evidence type="ECO:0000256" key="3">
    <source>
        <dbReference type="ARBA" id="ARBA00010108"/>
    </source>
</evidence>
<evidence type="ECO:0000313" key="17">
    <source>
        <dbReference type="Proteomes" id="UP000280598"/>
    </source>
</evidence>
<dbReference type="InterPro" id="IPR015865">
    <property type="entry name" value="Riboflavin_kinase_bac/euk"/>
</dbReference>
<dbReference type="VEuPathDB" id="FungiDB:BTJ68_07761"/>
<evidence type="ECO:0000256" key="2">
    <source>
        <dbReference type="ARBA" id="ARBA00005201"/>
    </source>
</evidence>
<dbReference type="Proteomes" id="UP000280598">
    <property type="component" value="Unassembled WGS sequence"/>
</dbReference>
<proteinExistence type="inferred from homology"/>
<comment type="caution">
    <text evidence="16">The sequence shown here is derived from an EMBL/GenBank/DDBJ whole genome shotgun (WGS) entry which is preliminary data.</text>
</comment>
<reference evidence="16 17" key="1">
    <citation type="journal article" date="2018" name="BMC Genomics">
        <title>Genomic evidence for intraspecific hybridization in a clonal and extremely halotolerant yeast.</title>
        <authorList>
            <person name="Gostincar C."/>
            <person name="Stajich J.E."/>
            <person name="Zupancic J."/>
            <person name="Zalar P."/>
            <person name="Gunde-Cimerman N."/>
        </authorList>
    </citation>
    <scope>NUCLEOTIDE SEQUENCE [LARGE SCALE GENOMIC DNA]</scope>
    <source>
        <strain evidence="16 17">EXF-562</strain>
    </source>
</reference>
<dbReference type="AlphaFoldDB" id="A0A3M7HJU9"/>
<evidence type="ECO:0000256" key="11">
    <source>
        <dbReference type="ARBA" id="ARBA00022840"/>
    </source>
</evidence>
<feature type="region of interest" description="Disordered" evidence="14">
    <location>
        <begin position="137"/>
        <end position="174"/>
    </location>
</feature>
<evidence type="ECO:0000259" key="15">
    <source>
        <dbReference type="Pfam" id="PF01687"/>
    </source>
</evidence>
<dbReference type="InterPro" id="IPR023468">
    <property type="entry name" value="Riboflavin_kinase"/>
</dbReference>
<evidence type="ECO:0000256" key="14">
    <source>
        <dbReference type="SAM" id="MobiDB-lite"/>
    </source>
</evidence>
<evidence type="ECO:0000256" key="6">
    <source>
        <dbReference type="ARBA" id="ARBA00022630"/>
    </source>
</evidence>
<feature type="domain" description="Riboflavin kinase" evidence="15">
    <location>
        <begin position="469"/>
        <end position="599"/>
    </location>
</feature>
<dbReference type="GO" id="GO:0005739">
    <property type="term" value="C:mitochondrion"/>
    <property type="evidence" value="ECO:0007669"/>
    <property type="project" value="TreeGrafter"/>
</dbReference>
<evidence type="ECO:0000313" key="16">
    <source>
        <dbReference type="EMBL" id="RMZ13427.1"/>
    </source>
</evidence>
<evidence type="ECO:0000256" key="13">
    <source>
        <dbReference type="ARBA" id="ARBA00047880"/>
    </source>
</evidence>
<dbReference type="InterPro" id="IPR023465">
    <property type="entry name" value="Riboflavin_kinase_dom_sf"/>
</dbReference>
<sequence>MPPDRFAQDYSTDRMHGKTTFGTLTDYRCRTSHEDHWNDSKVVWLWEIVRVGMMGGDREPAAAKAAAVASSDRNKLDRQASAKGEKPALKQTPSNAKVTADAGASPRPANASQEASDLVEGEVHPDLDEQLANLEIEEHSEDEPPPSYTDGSLTEEPSNMQSSSQSRQQTSNKFRSAWSEVKHFAGGLITHPYEATKHFTILRHSHGLVYYQGPTTNIAITIFTSKPLPANRQLWLQKRGFSGKTGLKVGATLGTRSAWIDVTPAADLSADFLPPDDERAWQRDINKFLKKAASSKNKHIRTQTPSETDVIRIPHVAEEGYFRIVLCAGRKVLCPSPMFRYVSASTDPSVLRGASLKTLPLEVGVRVGAIVANEAANSAAHGALQPVTNAYQNQVQPLMEKVNPAGATQEAALYAYEESGAAERVAVAAGAVDERYEAQQEAQEQVLRGDDASSAVQAVGSDEGPSPPYPLLLSGKVVQRTGKSSRFLQFPTADLAGVPSDQLRRLEGVYLGWSQVSKTQNSTLPPEALDQWYPSIITVAPALDQQTKALPPKNIGVHLITTPSSPKDTTKPLPPSFPPKTTFFNTPLTVLLLTYLRPSSPLLPIPSLTAPEITLRKNLHAHDIALTLATLSPQRSGSENWCAGGVLEKLRREGNERSWTEKVADKSLAGRNAVGRKTGPVVRGLGVKREGDAVWEDVVGRGGVRVGR</sequence>
<protein>
    <recommendedName>
        <fullName evidence="5">Riboflavin kinase</fullName>
        <ecNumber evidence="4">2.7.1.26</ecNumber>
    </recommendedName>
    <alternativeName>
        <fullName evidence="12">Flavin mononucleotide kinase 1</fullName>
    </alternativeName>
</protein>
<dbReference type="Pfam" id="PF01687">
    <property type="entry name" value="Flavokinase"/>
    <property type="match status" value="1"/>
</dbReference>
<dbReference type="PANTHER" id="PTHR22749">
    <property type="entry name" value="RIBOFLAVIN KINASE/FMN ADENYLYLTRANSFERASE"/>
    <property type="match status" value="1"/>
</dbReference>
<comment type="pathway">
    <text evidence="2">Cofactor biosynthesis; FMN biosynthesis; FMN from riboflavin (ATP route): step 1/1.</text>
</comment>
<feature type="compositionally biased region" description="Basic and acidic residues" evidence="14">
    <location>
        <begin position="72"/>
        <end position="88"/>
    </location>
</feature>
<keyword evidence="6" id="KW-0285">Flavoprotein</keyword>
<keyword evidence="7" id="KW-0288">FMN</keyword>
<dbReference type="GO" id="GO:0008531">
    <property type="term" value="F:riboflavin kinase activity"/>
    <property type="evidence" value="ECO:0007669"/>
    <property type="project" value="UniProtKB-EC"/>
</dbReference>
<dbReference type="EMBL" id="QWIS01000035">
    <property type="protein sequence ID" value="RMZ13427.1"/>
    <property type="molecule type" value="Genomic_DNA"/>
</dbReference>
<keyword evidence="10" id="KW-0418">Kinase</keyword>
<feature type="region of interest" description="Disordered" evidence="14">
    <location>
        <begin position="67"/>
        <end position="119"/>
    </location>
</feature>
<comment type="function">
    <text evidence="1">Catalyzes the phosphorylation of riboflavin (vitamin B2) to form flavin mononucleotide (FMN) coenzyme.</text>
</comment>
<dbReference type="GO" id="GO:0005524">
    <property type="term" value="F:ATP binding"/>
    <property type="evidence" value="ECO:0007669"/>
    <property type="project" value="UniProtKB-KW"/>
</dbReference>
<keyword evidence="8" id="KW-0808">Transferase</keyword>
<dbReference type="GO" id="GO:0009398">
    <property type="term" value="P:FMN biosynthetic process"/>
    <property type="evidence" value="ECO:0007669"/>
    <property type="project" value="UniProtKB-UniPathway"/>
</dbReference>
<evidence type="ECO:0000256" key="5">
    <source>
        <dbReference type="ARBA" id="ARBA00017394"/>
    </source>
</evidence>
<dbReference type="PANTHER" id="PTHR22749:SF6">
    <property type="entry name" value="RIBOFLAVIN KINASE"/>
    <property type="match status" value="1"/>
</dbReference>
<evidence type="ECO:0000256" key="10">
    <source>
        <dbReference type="ARBA" id="ARBA00022777"/>
    </source>
</evidence>
<dbReference type="GO" id="GO:0009231">
    <property type="term" value="P:riboflavin biosynthetic process"/>
    <property type="evidence" value="ECO:0007669"/>
    <property type="project" value="InterPro"/>
</dbReference>
<feature type="region of interest" description="Disordered" evidence="14">
    <location>
        <begin position="445"/>
        <end position="468"/>
    </location>
</feature>
<name>A0A3M7HJU9_HORWE</name>
<evidence type="ECO:0000256" key="4">
    <source>
        <dbReference type="ARBA" id="ARBA00012105"/>
    </source>
</evidence>
<organism evidence="16 17">
    <name type="scientific">Hortaea werneckii</name>
    <name type="common">Black yeast</name>
    <name type="synonym">Cladosporium werneckii</name>
    <dbReference type="NCBI Taxonomy" id="91943"/>
    <lineage>
        <taxon>Eukaryota</taxon>
        <taxon>Fungi</taxon>
        <taxon>Dikarya</taxon>
        <taxon>Ascomycota</taxon>
        <taxon>Pezizomycotina</taxon>
        <taxon>Dothideomycetes</taxon>
        <taxon>Dothideomycetidae</taxon>
        <taxon>Mycosphaerellales</taxon>
        <taxon>Teratosphaeriaceae</taxon>
        <taxon>Hortaea</taxon>
    </lineage>
</organism>
<keyword evidence="11" id="KW-0067">ATP-binding</keyword>
<comment type="similarity">
    <text evidence="3">Belongs to the flavokinase family.</text>
</comment>
<evidence type="ECO:0000256" key="7">
    <source>
        <dbReference type="ARBA" id="ARBA00022643"/>
    </source>
</evidence>
<keyword evidence="9" id="KW-0547">Nucleotide-binding</keyword>
<accession>A0A3M7HJU9</accession>
<evidence type="ECO:0000256" key="1">
    <source>
        <dbReference type="ARBA" id="ARBA00003572"/>
    </source>
</evidence>
<evidence type="ECO:0000256" key="9">
    <source>
        <dbReference type="ARBA" id="ARBA00022741"/>
    </source>
</evidence>
<evidence type="ECO:0000256" key="8">
    <source>
        <dbReference type="ARBA" id="ARBA00022679"/>
    </source>
</evidence>
<dbReference type="Gene3D" id="2.40.30.30">
    <property type="entry name" value="Riboflavin kinase-like"/>
    <property type="match status" value="1"/>
</dbReference>
<dbReference type="EC" id="2.7.1.26" evidence="4"/>
<gene>
    <name evidence="16" type="ORF">D0860_02529</name>
</gene>
<comment type="catalytic activity">
    <reaction evidence="13">
        <text>riboflavin + ATP = FMN + ADP + H(+)</text>
        <dbReference type="Rhea" id="RHEA:14357"/>
        <dbReference type="ChEBI" id="CHEBI:15378"/>
        <dbReference type="ChEBI" id="CHEBI:30616"/>
        <dbReference type="ChEBI" id="CHEBI:57986"/>
        <dbReference type="ChEBI" id="CHEBI:58210"/>
        <dbReference type="ChEBI" id="CHEBI:456216"/>
        <dbReference type="EC" id="2.7.1.26"/>
    </reaction>
</comment>
<evidence type="ECO:0000256" key="12">
    <source>
        <dbReference type="ARBA" id="ARBA00029960"/>
    </source>
</evidence>
<dbReference type="UniPathway" id="UPA00276">
    <property type="reaction ID" value="UER00406"/>
</dbReference>